<dbReference type="InterPro" id="IPR014044">
    <property type="entry name" value="CAP_dom"/>
</dbReference>
<dbReference type="Proteomes" id="UP001209318">
    <property type="component" value="Unassembled WGS sequence"/>
</dbReference>
<dbReference type="PANTHER" id="PTHR31157">
    <property type="entry name" value="SCP DOMAIN-CONTAINING PROTEIN"/>
    <property type="match status" value="1"/>
</dbReference>
<evidence type="ECO:0000259" key="2">
    <source>
        <dbReference type="Pfam" id="PF00188"/>
    </source>
</evidence>
<feature type="signal peptide" evidence="1">
    <location>
        <begin position="1"/>
        <end position="21"/>
    </location>
</feature>
<protein>
    <submittedName>
        <fullName evidence="4">CAP domain-containing protein</fullName>
    </submittedName>
</protein>
<dbReference type="Gene3D" id="3.40.33.10">
    <property type="entry name" value="CAP"/>
    <property type="match status" value="1"/>
</dbReference>
<evidence type="ECO:0000259" key="3">
    <source>
        <dbReference type="Pfam" id="PF14504"/>
    </source>
</evidence>
<accession>A0AAE3IS02</accession>
<sequence length="378" mass="43017">MRKLLLLAAIFVLFFSGAGNASSTNSENATSFLDHIQSGIATIKDHIDTEAIMNTIADVVQTINQTFDRFTNNGEEQNTNNAKIEKLNLETPTTQIFSVSNIELGDTKESVIKQFGKPDRSSLNEYGVDWDTYHDNYKNFFMVMYDEKDHVAGLYTNQALVSSTNGITIGKSTKDNVIATMGEPLQEIRKGFVMYELPEDRDYDMFSKNNSYITIFYDKHENNSVSAIQLISEELEEQKQDFYTKASDSLIEGFEYQLFDLTNAARVEHGLSVLTWDEHVRATARKHSEDMAVNNYFDHTNLEGKSPFDRMKDDNIFFLLAGENLAYGQFSSIFAHEGLMNSLGHRENILQKDFEYLGVGVAFNSEAHPYYTENFYAK</sequence>
<name>A0AAE3IS02_9BACI</name>
<comment type="caution">
    <text evidence="4">The sequence shown here is derived from an EMBL/GenBank/DDBJ whole genome shotgun (WGS) entry which is preliminary data.</text>
</comment>
<dbReference type="PANTHER" id="PTHR31157:SF1">
    <property type="entry name" value="SCP DOMAIN-CONTAINING PROTEIN"/>
    <property type="match status" value="1"/>
</dbReference>
<dbReference type="SUPFAM" id="SSF55797">
    <property type="entry name" value="PR-1-like"/>
    <property type="match status" value="1"/>
</dbReference>
<dbReference type="RefSeq" id="WP_263072792.1">
    <property type="nucleotide sequence ID" value="NZ_JAOUSF010000003.1"/>
</dbReference>
<dbReference type="CDD" id="cd05379">
    <property type="entry name" value="CAP_bacterial"/>
    <property type="match status" value="1"/>
</dbReference>
<feature type="domain" description="SCP" evidence="2">
    <location>
        <begin position="259"/>
        <end position="366"/>
    </location>
</feature>
<organism evidence="4 5">
    <name type="scientific">Perspicuibacillus lycopersici</name>
    <dbReference type="NCBI Taxonomy" id="1325689"/>
    <lineage>
        <taxon>Bacteria</taxon>
        <taxon>Bacillati</taxon>
        <taxon>Bacillota</taxon>
        <taxon>Bacilli</taxon>
        <taxon>Bacillales</taxon>
        <taxon>Bacillaceae</taxon>
        <taxon>Perspicuibacillus</taxon>
    </lineage>
</organism>
<reference evidence="4" key="1">
    <citation type="submission" date="2022-10" db="EMBL/GenBank/DDBJ databases">
        <title>Description of Fervidibacillus gen. nov. in the family Fervidibacillaceae fam. nov. with two species, Fervidibacillus albus sp. nov., and Fervidibacillus halotolerans sp. nov., isolated from tidal flat sediments.</title>
        <authorList>
            <person name="Kwon K.K."/>
            <person name="Yang S.-H."/>
        </authorList>
    </citation>
    <scope>NUCLEOTIDE SEQUENCE</scope>
    <source>
        <strain evidence="4">JCM 19140</strain>
    </source>
</reference>
<dbReference type="AlphaFoldDB" id="A0AAE3IS02"/>
<dbReference type="Pfam" id="PF14504">
    <property type="entry name" value="CAP_assoc_N"/>
    <property type="match status" value="1"/>
</dbReference>
<evidence type="ECO:0000313" key="4">
    <source>
        <dbReference type="EMBL" id="MCU9613553.1"/>
    </source>
</evidence>
<feature type="domain" description="CAP-associated" evidence="3">
    <location>
        <begin position="104"/>
        <end position="241"/>
    </location>
</feature>
<dbReference type="InterPro" id="IPR035940">
    <property type="entry name" value="CAP_sf"/>
</dbReference>
<evidence type="ECO:0000256" key="1">
    <source>
        <dbReference type="SAM" id="SignalP"/>
    </source>
</evidence>
<gene>
    <name evidence="4" type="ORF">OEV98_08275</name>
</gene>
<keyword evidence="5" id="KW-1185">Reference proteome</keyword>
<feature type="chain" id="PRO_5042027244" evidence="1">
    <location>
        <begin position="22"/>
        <end position="378"/>
    </location>
</feature>
<dbReference type="InterPro" id="IPR029410">
    <property type="entry name" value="CAP_assoc"/>
</dbReference>
<dbReference type="EMBL" id="JAOUSF010000003">
    <property type="protein sequence ID" value="MCU9613553.1"/>
    <property type="molecule type" value="Genomic_DNA"/>
</dbReference>
<dbReference type="Pfam" id="PF00188">
    <property type="entry name" value="CAP"/>
    <property type="match status" value="1"/>
</dbReference>
<keyword evidence="1" id="KW-0732">Signal</keyword>
<evidence type="ECO:0000313" key="5">
    <source>
        <dbReference type="Proteomes" id="UP001209318"/>
    </source>
</evidence>
<proteinExistence type="predicted"/>